<dbReference type="EMBL" id="CAJOBI010315996">
    <property type="protein sequence ID" value="CAF5176990.1"/>
    <property type="molecule type" value="Genomic_DNA"/>
</dbReference>
<dbReference type="Proteomes" id="UP000676336">
    <property type="component" value="Unassembled WGS sequence"/>
</dbReference>
<feature type="region of interest" description="Disordered" evidence="1">
    <location>
        <begin position="65"/>
        <end position="95"/>
    </location>
</feature>
<evidence type="ECO:0000313" key="2">
    <source>
        <dbReference type="EMBL" id="CAF5176990.1"/>
    </source>
</evidence>
<gene>
    <name evidence="2" type="ORF">SMN809_LOCUS67761</name>
</gene>
<proteinExistence type="predicted"/>
<sequence length="125" mass="14253">AVIEPEVTPTNVQPSLSKTAIEALVQEIIDPLVQKVEHLSKSHHKHYIKLLTALEDQMNAIRILQERPNKPKYSDDNTQTARIPSPSPPPPPSPLLSFIEPKTLVYAVWHDDDELVYERNLNFEK</sequence>
<accession>A0A8S3H6R8</accession>
<comment type="caution">
    <text evidence="2">The sequence shown here is derived from an EMBL/GenBank/DDBJ whole genome shotgun (WGS) entry which is preliminary data.</text>
</comment>
<name>A0A8S3H6R8_9BILA</name>
<evidence type="ECO:0000256" key="1">
    <source>
        <dbReference type="SAM" id="MobiDB-lite"/>
    </source>
</evidence>
<dbReference type="AlphaFoldDB" id="A0A8S3H6R8"/>
<protein>
    <submittedName>
        <fullName evidence="2">Uncharacterized protein</fullName>
    </submittedName>
</protein>
<feature type="compositionally biased region" description="Pro residues" evidence="1">
    <location>
        <begin position="85"/>
        <end position="94"/>
    </location>
</feature>
<feature type="non-terminal residue" evidence="2">
    <location>
        <position position="1"/>
    </location>
</feature>
<evidence type="ECO:0000313" key="3">
    <source>
        <dbReference type="Proteomes" id="UP000676336"/>
    </source>
</evidence>
<reference evidence="2" key="1">
    <citation type="submission" date="2021-02" db="EMBL/GenBank/DDBJ databases">
        <authorList>
            <person name="Nowell W R."/>
        </authorList>
    </citation>
    <scope>NUCLEOTIDE SEQUENCE</scope>
</reference>
<feature type="compositionally biased region" description="Basic and acidic residues" evidence="1">
    <location>
        <begin position="65"/>
        <end position="75"/>
    </location>
</feature>
<organism evidence="2 3">
    <name type="scientific">Rotaria magnacalcarata</name>
    <dbReference type="NCBI Taxonomy" id="392030"/>
    <lineage>
        <taxon>Eukaryota</taxon>
        <taxon>Metazoa</taxon>
        <taxon>Spiralia</taxon>
        <taxon>Gnathifera</taxon>
        <taxon>Rotifera</taxon>
        <taxon>Eurotatoria</taxon>
        <taxon>Bdelloidea</taxon>
        <taxon>Philodinida</taxon>
        <taxon>Philodinidae</taxon>
        <taxon>Rotaria</taxon>
    </lineage>
</organism>